<evidence type="ECO:0000256" key="6">
    <source>
        <dbReference type="ARBA" id="ARBA00022741"/>
    </source>
</evidence>
<dbReference type="Gene3D" id="3.40.1310.20">
    <property type="match status" value="1"/>
</dbReference>
<keyword evidence="7" id="KW-0255">Endonuclease</keyword>
<evidence type="ECO:0000256" key="3">
    <source>
        <dbReference type="ARBA" id="ARBA00022705"/>
    </source>
</evidence>
<sequence length="410" mass="49241">MAKRTATCLEVATAVAKDCATVSKDNGSPEKKIKKSKKRCWYINNKKELLLTFPDTYEILTKEMVGEMINGLQRRTKYIVSKERSHENGEHDHIHAYLWFDKPYSTEDVRCFDVVDERFTNESHSIHPNIRFKSDPDFGPGIKGTRKMIKYVTKEDTEPISNWDWKEWLDLHPEQARANHGRRERVIIPFYEWVHEEPRPTQDIVRDRLRNNEEWFHEYFSNYINYNYFIKNEFPLENRPRIIPNFDLKYYIPKEIKDWINYFEQWKISEKTERPKGIWVTGLSQSGKTILFTSIFLLISYFPNIWDMNNIIDGSELNVFDDQDVVFTDWEDFRWFKGFVGGQKIVTVTDKYKSKAKRWEKERNELYKNNKQNQIKKGDLVKIRNFTRLKLEPYFTGLYRVIGINFNTVK</sequence>
<feature type="domain" description="CRESS-DNA virus Rep endonuclease" evidence="12">
    <location>
        <begin position="46"/>
        <end position="131"/>
    </location>
</feature>
<evidence type="ECO:0000259" key="12">
    <source>
        <dbReference type="Pfam" id="PF00799"/>
    </source>
</evidence>
<evidence type="ECO:0000256" key="7">
    <source>
        <dbReference type="ARBA" id="ARBA00022759"/>
    </source>
</evidence>
<evidence type="ECO:0000256" key="2">
    <source>
        <dbReference type="ARBA" id="ARBA00022695"/>
    </source>
</evidence>
<name>A0A1Y1WXX7_9FUNG</name>
<dbReference type="AlphaFoldDB" id="A0A1Y1WXX7"/>
<dbReference type="OrthoDB" id="2977716at2759"/>
<accession>A0A1Y1WXX7</accession>
<proteinExistence type="predicted"/>
<evidence type="ECO:0000256" key="1">
    <source>
        <dbReference type="ARBA" id="ARBA00022679"/>
    </source>
</evidence>
<keyword evidence="6" id="KW-0547">Nucleotide-binding</keyword>
<evidence type="ECO:0000256" key="9">
    <source>
        <dbReference type="ARBA" id="ARBA00023124"/>
    </source>
</evidence>
<keyword evidence="10" id="KW-0238">DNA-binding</keyword>
<feature type="coiled-coil region" evidence="11">
    <location>
        <begin position="349"/>
        <end position="376"/>
    </location>
</feature>
<protein>
    <recommendedName>
        <fullName evidence="12">CRESS-DNA virus Rep endonuclease domain-containing protein</fullName>
    </recommendedName>
</protein>
<dbReference type="Pfam" id="PF00799">
    <property type="entry name" value="Gemini_AL1"/>
    <property type="match status" value="1"/>
</dbReference>
<gene>
    <name evidence="13" type="ORF">BCR32DRAFT_282396</name>
</gene>
<dbReference type="GO" id="GO:0016787">
    <property type="term" value="F:hydrolase activity"/>
    <property type="evidence" value="ECO:0007669"/>
    <property type="project" value="UniProtKB-KW"/>
</dbReference>
<reference evidence="13 14" key="1">
    <citation type="submission" date="2016-08" db="EMBL/GenBank/DDBJ databases">
        <title>A Parts List for Fungal Cellulosomes Revealed by Comparative Genomics.</title>
        <authorList>
            <consortium name="DOE Joint Genome Institute"/>
            <person name="Haitjema C.H."/>
            <person name="Gilmore S.P."/>
            <person name="Henske J.K."/>
            <person name="Solomon K.V."/>
            <person name="De Groot R."/>
            <person name="Kuo A."/>
            <person name="Mondo S.J."/>
            <person name="Salamov A.A."/>
            <person name="Labutti K."/>
            <person name="Zhao Z."/>
            <person name="Chiniquy J."/>
            <person name="Barry K."/>
            <person name="Brewer H.M."/>
            <person name="Purvine S.O."/>
            <person name="Wright A.T."/>
            <person name="Boxma B."/>
            <person name="Van Alen T."/>
            <person name="Hackstein J.H."/>
            <person name="Baker S.E."/>
            <person name="Grigoriev I.V."/>
            <person name="O'Malley M.A."/>
        </authorList>
    </citation>
    <scope>NUCLEOTIDE SEQUENCE [LARGE SCALE GENOMIC DNA]</scope>
    <source>
        <strain evidence="13 14">S4</strain>
    </source>
</reference>
<dbReference type="Proteomes" id="UP000193944">
    <property type="component" value="Unassembled WGS sequence"/>
</dbReference>
<dbReference type="InterPro" id="IPR049912">
    <property type="entry name" value="CRESS_DNA_REP"/>
</dbReference>
<keyword evidence="3" id="KW-0235">DNA replication</keyword>
<keyword evidence="9" id="KW-0190">Covalent protein-DNA linkage</keyword>
<dbReference type="SUPFAM" id="SSF55464">
    <property type="entry name" value="Origin of replication-binding domain, RBD-like"/>
    <property type="match status" value="1"/>
</dbReference>
<evidence type="ECO:0000256" key="11">
    <source>
        <dbReference type="SAM" id="Coils"/>
    </source>
</evidence>
<dbReference type="EMBL" id="MCFG01000215">
    <property type="protein sequence ID" value="ORX78302.1"/>
    <property type="molecule type" value="Genomic_DNA"/>
</dbReference>
<evidence type="ECO:0000313" key="13">
    <source>
        <dbReference type="EMBL" id="ORX78302.1"/>
    </source>
</evidence>
<dbReference type="GO" id="GO:0006260">
    <property type="term" value="P:DNA replication"/>
    <property type="evidence" value="ECO:0007669"/>
    <property type="project" value="UniProtKB-KW"/>
</dbReference>
<dbReference type="GO" id="GO:0016779">
    <property type="term" value="F:nucleotidyltransferase activity"/>
    <property type="evidence" value="ECO:0007669"/>
    <property type="project" value="UniProtKB-KW"/>
</dbReference>
<dbReference type="GO" id="GO:0046872">
    <property type="term" value="F:metal ion binding"/>
    <property type="evidence" value="ECO:0007669"/>
    <property type="project" value="UniProtKB-KW"/>
</dbReference>
<reference evidence="13 14" key="2">
    <citation type="submission" date="2016-08" db="EMBL/GenBank/DDBJ databases">
        <title>Pervasive Adenine N6-methylation of Active Genes in Fungi.</title>
        <authorList>
            <consortium name="DOE Joint Genome Institute"/>
            <person name="Mondo S.J."/>
            <person name="Dannebaum R.O."/>
            <person name="Kuo R.C."/>
            <person name="Labutti K."/>
            <person name="Haridas S."/>
            <person name="Kuo A."/>
            <person name="Salamov A."/>
            <person name="Ahrendt S.R."/>
            <person name="Lipzen A."/>
            <person name="Sullivan W."/>
            <person name="Andreopoulos W.B."/>
            <person name="Clum A."/>
            <person name="Lindquist E."/>
            <person name="Daum C."/>
            <person name="Ramamoorthy G.K."/>
            <person name="Gryganskyi A."/>
            <person name="Culley D."/>
            <person name="Magnuson J.K."/>
            <person name="James T.Y."/>
            <person name="O'Malley M.A."/>
            <person name="Stajich J.E."/>
            <person name="Spatafora J.W."/>
            <person name="Visel A."/>
            <person name="Grigoriev I.V."/>
        </authorList>
    </citation>
    <scope>NUCLEOTIDE SEQUENCE [LARGE SCALE GENOMIC DNA]</scope>
    <source>
        <strain evidence="13 14">S4</strain>
    </source>
</reference>
<keyword evidence="5" id="KW-0479">Metal-binding</keyword>
<organism evidence="13 14">
    <name type="scientific">Anaeromyces robustus</name>
    <dbReference type="NCBI Taxonomy" id="1754192"/>
    <lineage>
        <taxon>Eukaryota</taxon>
        <taxon>Fungi</taxon>
        <taxon>Fungi incertae sedis</taxon>
        <taxon>Chytridiomycota</taxon>
        <taxon>Chytridiomycota incertae sedis</taxon>
        <taxon>Neocallimastigomycetes</taxon>
        <taxon>Neocallimastigales</taxon>
        <taxon>Neocallimastigaceae</taxon>
        <taxon>Anaeromyces</taxon>
    </lineage>
</organism>
<evidence type="ECO:0000256" key="4">
    <source>
        <dbReference type="ARBA" id="ARBA00022722"/>
    </source>
</evidence>
<keyword evidence="4" id="KW-0540">Nuclease</keyword>
<keyword evidence="14" id="KW-1185">Reference proteome</keyword>
<evidence type="ECO:0000256" key="8">
    <source>
        <dbReference type="ARBA" id="ARBA00022801"/>
    </source>
</evidence>
<keyword evidence="11" id="KW-0175">Coiled coil</keyword>
<keyword evidence="1" id="KW-0808">Transferase</keyword>
<keyword evidence="8" id="KW-0378">Hydrolase</keyword>
<dbReference type="GO" id="GO:0004519">
    <property type="term" value="F:endonuclease activity"/>
    <property type="evidence" value="ECO:0007669"/>
    <property type="project" value="UniProtKB-KW"/>
</dbReference>
<dbReference type="GO" id="GO:0003677">
    <property type="term" value="F:DNA binding"/>
    <property type="evidence" value="ECO:0007669"/>
    <property type="project" value="UniProtKB-KW"/>
</dbReference>
<evidence type="ECO:0000256" key="10">
    <source>
        <dbReference type="ARBA" id="ARBA00023125"/>
    </source>
</evidence>
<keyword evidence="2" id="KW-0548">Nucleotidyltransferase</keyword>
<comment type="caution">
    <text evidence="13">The sequence shown here is derived from an EMBL/GenBank/DDBJ whole genome shotgun (WGS) entry which is preliminary data.</text>
</comment>
<evidence type="ECO:0000256" key="5">
    <source>
        <dbReference type="ARBA" id="ARBA00022723"/>
    </source>
</evidence>
<dbReference type="GO" id="GO:0000166">
    <property type="term" value="F:nucleotide binding"/>
    <property type="evidence" value="ECO:0007669"/>
    <property type="project" value="UniProtKB-KW"/>
</dbReference>
<evidence type="ECO:0000313" key="14">
    <source>
        <dbReference type="Proteomes" id="UP000193944"/>
    </source>
</evidence>